<comment type="catalytic activity">
    <reaction evidence="12">
        <text>tetradecanoyl-CoA + oxidized [electron-transfer flavoprotein] + H(+) = (2E)-tetradecenoyl-CoA + reduced [electron-transfer flavoprotein]</text>
        <dbReference type="Rhea" id="RHEA:47316"/>
        <dbReference type="Rhea" id="RHEA-COMP:10685"/>
        <dbReference type="Rhea" id="RHEA-COMP:10686"/>
        <dbReference type="ChEBI" id="CHEBI:15378"/>
        <dbReference type="ChEBI" id="CHEBI:57385"/>
        <dbReference type="ChEBI" id="CHEBI:57692"/>
        <dbReference type="ChEBI" id="CHEBI:58307"/>
        <dbReference type="ChEBI" id="CHEBI:61405"/>
    </reaction>
    <physiologicalReaction direction="left-to-right" evidence="12">
        <dbReference type="Rhea" id="RHEA:47317"/>
    </physiologicalReaction>
</comment>
<comment type="catalytic activity">
    <reaction evidence="9">
        <text>dodecanoyl-CoA + oxidized [electron-transfer flavoprotein] + H(+) = (2E)-dodecenoyl-CoA + reduced [electron-transfer flavoprotein]</text>
        <dbReference type="Rhea" id="RHEA:47296"/>
        <dbReference type="Rhea" id="RHEA-COMP:10685"/>
        <dbReference type="Rhea" id="RHEA-COMP:10686"/>
        <dbReference type="ChEBI" id="CHEBI:15378"/>
        <dbReference type="ChEBI" id="CHEBI:57330"/>
        <dbReference type="ChEBI" id="CHEBI:57375"/>
        <dbReference type="ChEBI" id="CHEBI:57692"/>
        <dbReference type="ChEBI" id="CHEBI:58307"/>
    </reaction>
    <physiologicalReaction direction="left-to-right" evidence="9">
        <dbReference type="Rhea" id="RHEA:47297"/>
    </physiologicalReaction>
</comment>
<evidence type="ECO:0000256" key="13">
    <source>
        <dbReference type="ARBA" id="ARBA00049192"/>
    </source>
</evidence>
<dbReference type="GO" id="GO:0005739">
    <property type="term" value="C:mitochondrion"/>
    <property type="evidence" value="ECO:0007669"/>
    <property type="project" value="TreeGrafter"/>
</dbReference>
<dbReference type="AlphaFoldDB" id="A0A8B7VAK7"/>
<dbReference type="SUPFAM" id="SSF56645">
    <property type="entry name" value="Acyl-CoA dehydrogenase NM domain-like"/>
    <property type="match status" value="1"/>
</dbReference>
<evidence type="ECO:0000313" key="18">
    <source>
        <dbReference type="RefSeq" id="XP_020027904.1"/>
    </source>
</evidence>
<dbReference type="Gene3D" id="1.20.140.10">
    <property type="entry name" value="Butyryl-CoA Dehydrogenase, subunit A, domain 3"/>
    <property type="match status" value="1"/>
</dbReference>
<keyword evidence="4" id="KW-0285">Flavoprotein</keyword>
<protein>
    <submittedName>
        <fullName evidence="18">Long-chain specific acyl-CoA dehydrogenase, mitochondrial isoform X2</fullName>
    </submittedName>
</protein>
<dbReference type="GO" id="GO:0042758">
    <property type="term" value="P:long-chain fatty acid catabolic process"/>
    <property type="evidence" value="ECO:0007669"/>
    <property type="project" value="TreeGrafter"/>
</dbReference>
<evidence type="ECO:0000256" key="3">
    <source>
        <dbReference type="ARBA" id="ARBA00009347"/>
    </source>
</evidence>
<dbReference type="InterPro" id="IPR036250">
    <property type="entry name" value="AcylCo_DH-like_C"/>
</dbReference>
<dbReference type="CTD" id="33"/>
<evidence type="ECO:0000259" key="15">
    <source>
        <dbReference type="Pfam" id="PF00441"/>
    </source>
</evidence>
<evidence type="ECO:0000256" key="1">
    <source>
        <dbReference type="ARBA" id="ARBA00001974"/>
    </source>
</evidence>
<dbReference type="Gene3D" id="1.10.540.10">
    <property type="entry name" value="Acyl-CoA dehydrogenase/oxidase, N-terminal domain"/>
    <property type="match status" value="1"/>
</dbReference>
<dbReference type="GO" id="GO:0004466">
    <property type="term" value="F:long-chain fatty acyl-CoA dehydrogenase activity"/>
    <property type="evidence" value="ECO:0007669"/>
    <property type="project" value="TreeGrafter"/>
</dbReference>
<dbReference type="FunFam" id="1.20.140.10:FF:000020">
    <property type="entry name" value="Long-chain specific acyl-CoA dehydrogenase, mitochondrial"/>
    <property type="match status" value="1"/>
</dbReference>
<evidence type="ECO:0000256" key="4">
    <source>
        <dbReference type="ARBA" id="ARBA00022630"/>
    </source>
</evidence>
<evidence type="ECO:0000256" key="12">
    <source>
        <dbReference type="ARBA" id="ARBA00049038"/>
    </source>
</evidence>
<evidence type="ECO:0000256" key="14">
    <source>
        <dbReference type="ARBA" id="ARBA00051766"/>
    </source>
</evidence>
<comment type="catalytic activity">
    <reaction evidence="10">
        <text>oxidized [electron-transfer flavoprotein] + hexadecanoyl-CoA + H(+) = (2E)-hexadecenoyl-CoA + reduced [electron-transfer flavoprotein]</text>
        <dbReference type="Rhea" id="RHEA:43448"/>
        <dbReference type="Rhea" id="RHEA-COMP:10685"/>
        <dbReference type="Rhea" id="RHEA-COMP:10686"/>
        <dbReference type="ChEBI" id="CHEBI:15378"/>
        <dbReference type="ChEBI" id="CHEBI:57379"/>
        <dbReference type="ChEBI" id="CHEBI:57692"/>
        <dbReference type="ChEBI" id="CHEBI:58307"/>
        <dbReference type="ChEBI" id="CHEBI:61526"/>
    </reaction>
    <physiologicalReaction direction="left-to-right" evidence="10">
        <dbReference type="Rhea" id="RHEA:43449"/>
    </physiologicalReaction>
</comment>
<dbReference type="InterPro" id="IPR037069">
    <property type="entry name" value="AcylCoA_DH/ox_N_sf"/>
</dbReference>
<comment type="pathway">
    <text evidence="2">Lipid metabolism; mitochondrial fatty acid beta-oxidation.</text>
</comment>
<proteinExistence type="inferred from homology"/>
<dbReference type="PROSITE" id="PS00072">
    <property type="entry name" value="ACYL_COA_DH_1"/>
    <property type="match status" value="1"/>
</dbReference>
<comment type="catalytic activity">
    <reaction evidence="13">
        <text>hexanoyl-CoA + oxidized [electron-transfer flavoprotein] + H(+) = (2E)-hexenoyl-CoA + reduced [electron-transfer flavoprotein]</text>
        <dbReference type="Rhea" id="RHEA:43464"/>
        <dbReference type="Rhea" id="RHEA-COMP:10685"/>
        <dbReference type="Rhea" id="RHEA-COMP:10686"/>
        <dbReference type="ChEBI" id="CHEBI:15378"/>
        <dbReference type="ChEBI" id="CHEBI:57692"/>
        <dbReference type="ChEBI" id="CHEBI:58307"/>
        <dbReference type="ChEBI" id="CHEBI:62077"/>
        <dbReference type="ChEBI" id="CHEBI:62620"/>
    </reaction>
    <physiologicalReaction direction="left-to-right" evidence="13">
        <dbReference type="Rhea" id="RHEA:43465"/>
    </physiologicalReaction>
</comment>
<evidence type="ECO:0000259" key="16">
    <source>
        <dbReference type="Pfam" id="PF02771"/>
    </source>
</evidence>
<dbReference type="Proteomes" id="UP001732720">
    <property type="component" value="Chromosome 4"/>
</dbReference>
<dbReference type="InterPro" id="IPR046373">
    <property type="entry name" value="Acyl-CoA_Oxase/DH_mid-dom_sf"/>
</dbReference>
<dbReference type="PANTHER" id="PTHR48083">
    <property type="entry name" value="MEDIUM-CHAIN SPECIFIC ACYL-COA DEHYDROGENASE, MITOCHONDRIAL-RELATED"/>
    <property type="match status" value="1"/>
</dbReference>
<evidence type="ECO:0000256" key="7">
    <source>
        <dbReference type="ARBA" id="ARBA00023002"/>
    </source>
</evidence>
<dbReference type="Pfam" id="PF00441">
    <property type="entry name" value="Acyl-CoA_dh_1"/>
    <property type="match status" value="1"/>
</dbReference>
<dbReference type="GO" id="GO:0033539">
    <property type="term" value="P:fatty acid beta-oxidation using acyl-CoA dehydrogenase"/>
    <property type="evidence" value="ECO:0007669"/>
    <property type="project" value="TreeGrafter"/>
</dbReference>
<name>A0A8B7VAK7_CASCN</name>
<dbReference type="GO" id="GO:0019254">
    <property type="term" value="P:carnitine metabolic process, CoA-linked"/>
    <property type="evidence" value="ECO:0007669"/>
    <property type="project" value="TreeGrafter"/>
</dbReference>
<dbReference type="GO" id="GO:0050660">
    <property type="term" value="F:flavin adenine dinucleotide binding"/>
    <property type="evidence" value="ECO:0007669"/>
    <property type="project" value="InterPro"/>
</dbReference>
<dbReference type="InterPro" id="IPR009075">
    <property type="entry name" value="AcylCo_DH/oxidase_C"/>
</dbReference>
<dbReference type="InterPro" id="IPR009100">
    <property type="entry name" value="AcylCoA_DH/oxidase_NM_dom_sf"/>
</dbReference>
<evidence type="ECO:0000256" key="9">
    <source>
        <dbReference type="ARBA" id="ARBA00047893"/>
    </source>
</evidence>
<keyword evidence="6" id="KW-0007">Acetylation</keyword>
<dbReference type="Pfam" id="PF02771">
    <property type="entry name" value="Acyl-CoA_dh_N"/>
    <property type="match status" value="1"/>
</dbReference>
<dbReference type="OrthoDB" id="9988775at2759"/>
<dbReference type="SUPFAM" id="SSF47203">
    <property type="entry name" value="Acyl-CoA dehydrogenase C-terminal domain-like"/>
    <property type="match status" value="1"/>
</dbReference>
<sequence>MAARLLHGSLRVLGARRVLRAPLIARCSHSGGEERLESPSAKKLTDIGIRRIFSSEHDIFRESVRKFFQEEVVPYHAEWEKTGEVSRELWEKAGKQGLLGINIAEKYGGIGGDLLSTAVVWEEQGYSNCSGPGFSLHSDIVMPYIANYGSEEQIKHFIPQMTAGKCIGAIAMTEPGAGSDLQGVRTNAKKDGSDWILNGSKDTAELFFEDVRLPASALLGEENKGFYYLMQELPQERLLIADLAISACEFMFEETRNYVKQRKAFGKTVAHIQTVQHKLAELKTHICVTRAFVDNCLQLHEAKRLDSASASMAKYWASELQNNVAYECVQLHGGWGYMWEYPIAKAYVDARVQTIYGGTNEIMKELIARQIVHDK</sequence>
<feature type="domain" description="Acyl-CoA dehydrogenase/oxidase N-terminal" evidence="16">
    <location>
        <begin position="55"/>
        <end position="165"/>
    </location>
</feature>
<comment type="catalytic activity">
    <reaction evidence="8">
        <text>decanoyl-CoA + oxidized [electron-transfer flavoprotein] + H(+) = (2E)-decenoyl-CoA + reduced [electron-transfer flavoprotein]</text>
        <dbReference type="Rhea" id="RHEA:48176"/>
        <dbReference type="Rhea" id="RHEA-COMP:10685"/>
        <dbReference type="Rhea" id="RHEA-COMP:10686"/>
        <dbReference type="ChEBI" id="CHEBI:15378"/>
        <dbReference type="ChEBI" id="CHEBI:57692"/>
        <dbReference type="ChEBI" id="CHEBI:58307"/>
        <dbReference type="ChEBI" id="CHEBI:61406"/>
        <dbReference type="ChEBI" id="CHEBI:61430"/>
    </reaction>
    <physiologicalReaction direction="left-to-right" evidence="8">
        <dbReference type="Rhea" id="RHEA:48177"/>
    </physiologicalReaction>
</comment>
<keyword evidence="7" id="KW-0560">Oxidoreductase</keyword>
<dbReference type="InterPro" id="IPR006089">
    <property type="entry name" value="Acyl-CoA_DH_CS"/>
</dbReference>
<keyword evidence="5" id="KW-0274">FAD</keyword>
<reference evidence="18" key="1">
    <citation type="submission" date="2025-08" db="UniProtKB">
        <authorList>
            <consortium name="RefSeq"/>
        </authorList>
    </citation>
    <scope>IDENTIFICATION</scope>
    <source>
        <tissue evidence="18">Leukocyte</tissue>
    </source>
</reference>
<dbReference type="GeneID" id="109691994"/>
<feature type="domain" description="Acyl-CoA dehydrogenase/oxidase C-terminal" evidence="15">
    <location>
        <begin position="223"/>
        <end position="371"/>
    </location>
</feature>
<evidence type="ECO:0000313" key="17">
    <source>
        <dbReference type="Proteomes" id="UP001732720"/>
    </source>
</evidence>
<dbReference type="RefSeq" id="XP_020027904.1">
    <property type="nucleotide sequence ID" value="XM_020172315.2"/>
</dbReference>
<evidence type="ECO:0000256" key="6">
    <source>
        <dbReference type="ARBA" id="ARBA00022990"/>
    </source>
</evidence>
<comment type="cofactor">
    <cofactor evidence="1">
        <name>FAD</name>
        <dbReference type="ChEBI" id="CHEBI:57692"/>
    </cofactor>
</comment>
<dbReference type="InterPro" id="IPR050741">
    <property type="entry name" value="Acyl-CoA_dehydrogenase"/>
</dbReference>
<dbReference type="PANTHER" id="PTHR48083:SF20">
    <property type="entry name" value="LONG-CHAIN SPECIFIC ACYL-COA DEHYDROGENASE, MITOCHONDRIAL"/>
    <property type="match status" value="1"/>
</dbReference>
<dbReference type="RefSeq" id="XP_020027904.1">
    <property type="nucleotide sequence ID" value="XM_020172315.1"/>
</dbReference>
<dbReference type="PROSITE" id="PS00073">
    <property type="entry name" value="ACYL_COA_DH_2"/>
    <property type="match status" value="1"/>
</dbReference>
<dbReference type="Gene3D" id="2.40.110.10">
    <property type="entry name" value="Butyryl-CoA Dehydrogenase, subunit A, domain 2"/>
    <property type="match status" value="2"/>
</dbReference>
<evidence type="ECO:0000256" key="2">
    <source>
        <dbReference type="ARBA" id="ARBA00005198"/>
    </source>
</evidence>
<organism evidence="18">
    <name type="scientific">Castor canadensis</name>
    <name type="common">American beaver</name>
    <dbReference type="NCBI Taxonomy" id="51338"/>
    <lineage>
        <taxon>Eukaryota</taxon>
        <taxon>Metazoa</taxon>
        <taxon>Chordata</taxon>
        <taxon>Craniata</taxon>
        <taxon>Vertebrata</taxon>
        <taxon>Euteleostomi</taxon>
        <taxon>Mammalia</taxon>
        <taxon>Eutheria</taxon>
        <taxon>Euarchontoglires</taxon>
        <taxon>Glires</taxon>
        <taxon>Rodentia</taxon>
        <taxon>Castorimorpha</taxon>
        <taxon>Castoridae</taxon>
        <taxon>Castor</taxon>
    </lineage>
</organism>
<evidence type="ECO:0000256" key="5">
    <source>
        <dbReference type="ARBA" id="ARBA00022827"/>
    </source>
</evidence>
<comment type="catalytic activity">
    <reaction evidence="11">
        <text>octanoyl-CoA + oxidized [electron-transfer flavoprotein] + H(+) = (2E)-octenoyl-CoA + reduced [electron-transfer flavoprotein]</text>
        <dbReference type="Rhea" id="RHEA:48180"/>
        <dbReference type="Rhea" id="RHEA-COMP:10685"/>
        <dbReference type="Rhea" id="RHEA-COMP:10686"/>
        <dbReference type="ChEBI" id="CHEBI:15378"/>
        <dbReference type="ChEBI" id="CHEBI:57386"/>
        <dbReference type="ChEBI" id="CHEBI:57692"/>
        <dbReference type="ChEBI" id="CHEBI:58307"/>
        <dbReference type="ChEBI" id="CHEBI:62242"/>
    </reaction>
    <physiologicalReaction direction="left-to-right" evidence="11">
        <dbReference type="Rhea" id="RHEA:48181"/>
    </physiologicalReaction>
</comment>
<dbReference type="InterPro" id="IPR013786">
    <property type="entry name" value="AcylCoA_DH/ox_N"/>
</dbReference>
<comment type="catalytic activity">
    <reaction evidence="14">
        <text>(5E)-tetradecenoyl-CoA + oxidized [electron-transfer flavoprotein] + H(+) = (2E,5E)-tetradecadienoyl-CoA + reduced [electron-transfer flavoprotein]</text>
        <dbReference type="Rhea" id="RHEA:49828"/>
        <dbReference type="Rhea" id="RHEA-COMP:10685"/>
        <dbReference type="Rhea" id="RHEA-COMP:10686"/>
        <dbReference type="ChEBI" id="CHEBI:15378"/>
        <dbReference type="ChEBI" id="CHEBI:57692"/>
        <dbReference type="ChEBI" id="CHEBI:58307"/>
        <dbReference type="ChEBI" id="CHEBI:131943"/>
        <dbReference type="ChEBI" id="CHEBI:131944"/>
    </reaction>
    <physiologicalReaction direction="left-to-right" evidence="14">
        <dbReference type="Rhea" id="RHEA:49829"/>
    </physiologicalReaction>
</comment>
<gene>
    <name evidence="18" type="primary">Acadl</name>
</gene>
<evidence type="ECO:0000256" key="10">
    <source>
        <dbReference type="ARBA" id="ARBA00047916"/>
    </source>
</evidence>
<dbReference type="FunFam" id="1.10.540.10:FF:000017">
    <property type="entry name" value="long-chain specific acyl-CoA dehydrogenase, mitochondrial"/>
    <property type="match status" value="1"/>
</dbReference>
<keyword evidence="17" id="KW-1185">Reference proteome</keyword>
<accession>A0A8B7VAK7</accession>
<evidence type="ECO:0000256" key="11">
    <source>
        <dbReference type="ARBA" id="ARBA00048877"/>
    </source>
</evidence>
<evidence type="ECO:0000256" key="8">
    <source>
        <dbReference type="ARBA" id="ARBA00047546"/>
    </source>
</evidence>
<comment type="similarity">
    <text evidence="3">Belongs to the acyl-CoA dehydrogenase family.</text>
</comment>